<sequence>MLQIPKFTDLDVCQIEDWIPEGEYNPHSVRPWLLHDHGFTVAVCFASSLQDALDIAVDCDKLDQFKVETEDYDEDSLA</sequence>
<reference evidence="1" key="1">
    <citation type="journal article" date="2014" name="Front. Microbiol.">
        <title>High frequency of phylogenetically diverse reductive dehalogenase-homologous genes in deep subseafloor sedimentary metagenomes.</title>
        <authorList>
            <person name="Kawai M."/>
            <person name="Futagami T."/>
            <person name="Toyoda A."/>
            <person name="Takaki Y."/>
            <person name="Nishi S."/>
            <person name="Hori S."/>
            <person name="Arai W."/>
            <person name="Tsubouchi T."/>
            <person name="Morono Y."/>
            <person name="Uchiyama I."/>
            <person name="Ito T."/>
            <person name="Fujiyama A."/>
            <person name="Inagaki F."/>
            <person name="Takami H."/>
        </authorList>
    </citation>
    <scope>NUCLEOTIDE SEQUENCE</scope>
    <source>
        <strain evidence="1">Expedition CK06-06</strain>
    </source>
</reference>
<gene>
    <name evidence="1" type="ORF">S01H1_53843</name>
</gene>
<feature type="non-terminal residue" evidence="1">
    <location>
        <position position="78"/>
    </location>
</feature>
<protein>
    <submittedName>
        <fullName evidence="1">Uncharacterized protein</fullName>
    </submittedName>
</protein>
<evidence type="ECO:0000313" key="1">
    <source>
        <dbReference type="EMBL" id="GAG26907.1"/>
    </source>
</evidence>
<proteinExistence type="predicted"/>
<organism evidence="1">
    <name type="scientific">marine sediment metagenome</name>
    <dbReference type="NCBI Taxonomy" id="412755"/>
    <lineage>
        <taxon>unclassified sequences</taxon>
        <taxon>metagenomes</taxon>
        <taxon>ecological metagenomes</taxon>
    </lineage>
</organism>
<name>X0WUN3_9ZZZZ</name>
<dbReference type="AlphaFoldDB" id="X0WUN3"/>
<comment type="caution">
    <text evidence="1">The sequence shown here is derived from an EMBL/GenBank/DDBJ whole genome shotgun (WGS) entry which is preliminary data.</text>
</comment>
<accession>X0WUN3</accession>
<dbReference type="EMBL" id="BARS01034888">
    <property type="protein sequence ID" value="GAG26907.1"/>
    <property type="molecule type" value="Genomic_DNA"/>
</dbReference>